<sequence length="156" mass="17280">MALSKVEFVNGPLEVFTVQDDKQENWMAANPFAETLKYLNVNRAIRVHVSKHNQKTLDELQSDRNGLITSSLHPQTKFINRAGVFELSQRDAGGQAVQAVERERPVALVMSRGRVQHEQGRAVGHSAGHERRARGHQRGQGGAVGHGLGILQERFG</sequence>
<evidence type="ECO:0000256" key="1">
    <source>
        <dbReference type="SAM" id="MobiDB-lite"/>
    </source>
</evidence>
<dbReference type="InterPro" id="IPR003497">
    <property type="entry name" value="BRO_N_domain"/>
</dbReference>
<evidence type="ECO:0000259" key="2">
    <source>
        <dbReference type="PROSITE" id="PS51750"/>
    </source>
</evidence>
<organism evidence="3">
    <name type="scientific">Lymantria dispar multicapsid nuclear polyhedrosis virus</name>
    <name type="common">LdMNPV</name>
    <dbReference type="NCBI Taxonomy" id="10449"/>
    <lineage>
        <taxon>Viruses</taxon>
        <taxon>Viruses incertae sedis</taxon>
        <taxon>Naldaviricetes</taxon>
        <taxon>Lefavirales</taxon>
        <taxon>Baculoviridae</taxon>
        <taxon>Alphabaculovirus</taxon>
        <taxon>Alphabaculovirus lydisparis</taxon>
    </lineage>
</organism>
<evidence type="ECO:0000313" key="3">
    <source>
        <dbReference type="EMBL" id="AMO27884.1"/>
    </source>
</evidence>
<organismHost>
    <name type="scientific">Lepidoptera</name>
    <name type="common">moths &amp; butterflies</name>
    <dbReference type="NCBI Taxonomy" id="7088"/>
</organismHost>
<feature type="compositionally biased region" description="Gly residues" evidence="1">
    <location>
        <begin position="138"/>
        <end position="148"/>
    </location>
</feature>
<protein>
    <submittedName>
        <fullName evidence="3">BRO-A</fullName>
    </submittedName>
</protein>
<proteinExistence type="predicted"/>
<dbReference type="Pfam" id="PF02498">
    <property type="entry name" value="Bro-N"/>
    <property type="match status" value="1"/>
</dbReference>
<reference evidence="3" key="1">
    <citation type="submission" date="2016-03" db="EMBL/GenBank/DDBJ databases">
        <title>Geographic isolates of Lymantria dispar multiple nucleopolyhedrovirus: Genomic analysis and biological activity against different host strains of Lymantria dispar.</title>
        <authorList>
            <person name="Harrison R.L."/>
            <person name="Rowley D.L."/>
            <person name="Keena M.A."/>
        </authorList>
    </citation>
    <scope>NUCLEOTIDE SEQUENCE</scope>
    <source>
        <strain evidence="3">Ab-a624</strain>
    </source>
</reference>
<dbReference type="PROSITE" id="PS51750">
    <property type="entry name" value="BRO_N"/>
    <property type="match status" value="1"/>
</dbReference>
<feature type="domain" description="Bro-N" evidence="2">
    <location>
        <begin position="1"/>
        <end position="117"/>
    </location>
</feature>
<feature type="region of interest" description="Disordered" evidence="1">
    <location>
        <begin position="117"/>
        <end position="148"/>
    </location>
</feature>
<name>A0A140HR87_NPVLD</name>
<dbReference type="EMBL" id="KT626572">
    <property type="protein sequence ID" value="AMO27884.1"/>
    <property type="molecule type" value="Genomic_DNA"/>
</dbReference>
<accession>A0A140HR87</accession>